<dbReference type="Proteomes" id="UP001460270">
    <property type="component" value="Unassembled WGS sequence"/>
</dbReference>
<reference evidence="3" key="1">
    <citation type="submission" date="2024-04" db="EMBL/GenBank/DDBJ databases">
        <title>Salinicola lusitanus LLJ914,a marine bacterium isolated from the Okinawa Trough.</title>
        <authorList>
            <person name="Li J."/>
        </authorList>
    </citation>
    <scope>NUCLEOTIDE SEQUENCE [LARGE SCALE GENOMIC DNA]</scope>
</reference>
<dbReference type="PANTHER" id="PTHR15204:SF0">
    <property type="entry name" value="LARGE PROLINE-RICH PROTEIN BAG6"/>
    <property type="match status" value="1"/>
</dbReference>
<dbReference type="GO" id="GO:0036503">
    <property type="term" value="P:ERAD pathway"/>
    <property type="evidence" value="ECO:0007669"/>
    <property type="project" value="TreeGrafter"/>
</dbReference>
<evidence type="ECO:0000313" key="2">
    <source>
        <dbReference type="EMBL" id="KAK7944531.1"/>
    </source>
</evidence>
<dbReference type="AlphaFoldDB" id="A0AAW0Q0D1"/>
<feature type="compositionally biased region" description="Low complexity" evidence="1">
    <location>
        <begin position="236"/>
        <end position="266"/>
    </location>
</feature>
<sequence length="422" mass="46433">MMGSLGQNQNDTESIAQFMQRLSQATNIFISPEDPTGFFGELLMLVCQTFTMSDLVLLLHGQHQPLGRIQPQLAQFFRQNYLGGREPTEQNINEASESLINELEEYIAESFRESSVSVLDGVDATQTNMSFFRQQLRQIATHILHCTDDSFGPRLLQMCNTALFQCLALNLFCLRGDQRALTAVINHRIRRMSSDISPSLVNWMTSMMSMRLQVILENIPVPSEQIQQYIVYTQRDQPSASESPEQSQSQSATAADSLSPAAATTAEEAMSVAEKPCPSSGKPRRRQGTELLPSDWTSGGPSSGGAVPLGAEGGREEPEPGPPPSGSIIRCDMMTQRKMKSQPPLSDAYLQGMPAKRRKQTGQGSGSLSSLSDAVSQAARTAESDQSHPTNVKSDLKKRIREDPDFNSQQFPNSHRAFSPDS</sequence>
<dbReference type="GO" id="GO:0031593">
    <property type="term" value="F:polyubiquitin modification-dependent protein binding"/>
    <property type="evidence" value="ECO:0007669"/>
    <property type="project" value="TreeGrafter"/>
</dbReference>
<keyword evidence="3" id="KW-1185">Reference proteome</keyword>
<evidence type="ECO:0000313" key="3">
    <source>
        <dbReference type="Proteomes" id="UP001460270"/>
    </source>
</evidence>
<proteinExistence type="predicted"/>
<name>A0AAW0Q0D1_9GOBI</name>
<protein>
    <submittedName>
        <fullName evidence="2">Uncharacterized protein</fullName>
    </submittedName>
</protein>
<feature type="compositionally biased region" description="Basic and acidic residues" evidence="1">
    <location>
        <begin position="394"/>
        <end position="404"/>
    </location>
</feature>
<gene>
    <name evidence="2" type="ORF">WMY93_000259</name>
</gene>
<dbReference type="GO" id="GO:0051787">
    <property type="term" value="F:misfolded protein binding"/>
    <property type="evidence" value="ECO:0007669"/>
    <property type="project" value="TreeGrafter"/>
</dbReference>
<evidence type="ECO:0000256" key="1">
    <source>
        <dbReference type="SAM" id="MobiDB-lite"/>
    </source>
</evidence>
<dbReference type="PANTHER" id="PTHR15204">
    <property type="entry name" value="LARGE PROLINE-RICH PROTEIN BAG6"/>
    <property type="match status" value="1"/>
</dbReference>
<comment type="caution">
    <text evidence="2">The sequence shown here is derived from an EMBL/GenBank/DDBJ whole genome shotgun (WGS) entry which is preliminary data.</text>
</comment>
<organism evidence="2 3">
    <name type="scientific">Mugilogobius chulae</name>
    <name type="common">yellowstripe goby</name>
    <dbReference type="NCBI Taxonomy" id="88201"/>
    <lineage>
        <taxon>Eukaryota</taxon>
        <taxon>Metazoa</taxon>
        <taxon>Chordata</taxon>
        <taxon>Craniata</taxon>
        <taxon>Vertebrata</taxon>
        <taxon>Euteleostomi</taxon>
        <taxon>Actinopterygii</taxon>
        <taxon>Neopterygii</taxon>
        <taxon>Teleostei</taxon>
        <taxon>Neoteleostei</taxon>
        <taxon>Acanthomorphata</taxon>
        <taxon>Gobiaria</taxon>
        <taxon>Gobiiformes</taxon>
        <taxon>Gobioidei</taxon>
        <taxon>Gobiidae</taxon>
        <taxon>Gobionellinae</taxon>
        <taxon>Mugilogobius</taxon>
    </lineage>
</organism>
<accession>A0AAW0Q0D1</accession>
<dbReference type="EMBL" id="JBBPFD010000001">
    <property type="protein sequence ID" value="KAK7944531.1"/>
    <property type="molecule type" value="Genomic_DNA"/>
</dbReference>
<feature type="region of interest" description="Disordered" evidence="1">
    <location>
        <begin position="234"/>
        <end position="422"/>
    </location>
</feature>
<dbReference type="GO" id="GO:0071818">
    <property type="term" value="C:BAT3 complex"/>
    <property type="evidence" value="ECO:0007669"/>
    <property type="project" value="TreeGrafter"/>
</dbReference>